<organism evidence="9 10">
    <name type="scientific">Chitinophaga polysaccharea</name>
    <dbReference type="NCBI Taxonomy" id="1293035"/>
    <lineage>
        <taxon>Bacteria</taxon>
        <taxon>Pseudomonadati</taxon>
        <taxon>Bacteroidota</taxon>
        <taxon>Chitinophagia</taxon>
        <taxon>Chitinophagales</taxon>
        <taxon>Chitinophagaceae</taxon>
        <taxon>Chitinophaga</taxon>
    </lineage>
</organism>
<dbReference type="SMART" id="SM00812">
    <property type="entry name" value="Alpha_L_fucos"/>
    <property type="match status" value="1"/>
</dbReference>
<feature type="domain" description="Glycoside hydrolase family 29 N-terminal" evidence="8">
    <location>
        <begin position="55"/>
        <end position="378"/>
    </location>
</feature>
<keyword evidence="6" id="KW-0326">Glycosidase</keyword>
<name>A0A561PTA8_9BACT</name>
<evidence type="ECO:0000313" key="10">
    <source>
        <dbReference type="Proteomes" id="UP000320811"/>
    </source>
</evidence>
<dbReference type="InterPro" id="IPR016286">
    <property type="entry name" value="FUC_metazoa-typ"/>
</dbReference>
<dbReference type="RefSeq" id="WP_145668622.1">
    <property type="nucleotide sequence ID" value="NZ_VIWO01000003.1"/>
</dbReference>
<feature type="chain" id="PRO_5022176823" description="alpha-L-fucosidase" evidence="7">
    <location>
        <begin position="30"/>
        <end position="486"/>
    </location>
</feature>
<dbReference type="Gene3D" id="2.60.40.1180">
    <property type="entry name" value="Golgi alpha-mannosidase II"/>
    <property type="match status" value="1"/>
</dbReference>
<dbReference type="InterPro" id="IPR000933">
    <property type="entry name" value="Glyco_hydro_29"/>
</dbReference>
<proteinExistence type="inferred from homology"/>
<evidence type="ECO:0000256" key="7">
    <source>
        <dbReference type="SAM" id="SignalP"/>
    </source>
</evidence>
<dbReference type="GO" id="GO:0005764">
    <property type="term" value="C:lysosome"/>
    <property type="evidence" value="ECO:0007669"/>
    <property type="project" value="TreeGrafter"/>
</dbReference>
<evidence type="ECO:0000256" key="2">
    <source>
        <dbReference type="ARBA" id="ARBA00007951"/>
    </source>
</evidence>
<evidence type="ECO:0000256" key="5">
    <source>
        <dbReference type="ARBA" id="ARBA00022801"/>
    </source>
</evidence>
<evidence type="ECO:0000313" key="9">
    <source>
        <dbReference type="EMBL" id="TWF41351.1"/>
    </source>
</evidence>
<keyword evidence="4 7" id="KW-0732">Signal</keyword>
<comment type="similarity">
    <text evidence="2">Belongs to the glycosyl hydrolase 29 family.</text>
</comment>
<dbReference type="Pfam" id="PF01120">
    <property type="entry name" value="Alpha_L_fucos"/>
    <property type="match status" value="1"/>
</dbReference>
<dbReference type="EC" id="3.2.1.51" evidence="3"/>
<evidence type="ECO:0000256" key="3">
    <source>
        <dbReference type="ARBA" id="ARBA00012662"/>
    </source>
</evidence>
<dbReference type="GO" id="GO:0004560">
    <property type="term" value="F:alpha-L-fucosidase activity"/>
    <property type="evidence" value="ECO:0007669"/>
    <property type="project" value="InterPro"/>
</dbReference>
<dbReference type="PRINTS" id="PR00741">
    <property type="entry name" value="GLHYDRLASE29"/>
</dbReference>
<dbReference type="InterPro" id="IPR057739">
    <property type="entry name" value="Glyco_hydro_29_N"/>
</dbReference>
<dbReference type="GO" id="GO:0006004">
    <property type="term" value="P:fucose metabolic process"/>
    <property type="evidence" value="ECO:0007669"/>
    <property type="project" value="InterPro"/>
</dbReference>
<dbReference type="GO" id="GO:0016139">
    <property type="term" value="P:glycoside catabolic process"/>
    <property type="evidence" value="ECO:0007669"/>
    <property type="project" value="TreeGrafter"/>
</dbReference>
<reference evidence="9 10" key="1">
    <citation type="submission" date="2019-06" db="EMBL/GenBank/DDBJ databases">
        <title>Sorghum-associated microbial communities from plants grown in Nebraska, USA.</title>
        <authorList>
            <person name="Schachtman D."/>
        </authorList>
    </citation>
    <scope>NUCLEOTIDE SEQUENCE [LARGE SCALE GENOMIC DNA]</scope>
    <source>
        <strain evidence="9 10">1209</strain>
    </source>
</reference>
<gene>
    <name evidence="9" type="ORF">FHW36_103155</name>
</gene>
<dbReference type="OrthoDB" id="107551at2"/>
<evidence type="ECO:0000259" key="8">
    <source>
        <dbReference type="Pfam" id="PF01120"/>
    </source>
</evidence>
<accession>A0A561PTA8</accession>
<dbReference type="Gene3D" id="3.20.20.80">
    <property type="entry name" value="Glycosidases"/>
    <property type="match status" value="1"/>
</dbReference>
<dbReference type="PIRSF" id="PIRSF001092">
    <property type="entry name" value="Alpha-L-fucosidase"/>
    <property type="match status" value="1"/>
</dbReference>
<comment type="caution">
    <text evidence="9">The sequence shown here is derived from an EMBL/GenBank/DDBJ whole genome shotgun (WGS) entry which is preliminary data.</text>
</comment>
<dbReference type="PANTHER" id="PTHR10030">
    <property type="entry name" value="ALPHA-L-FUCOSIDASE"/>
    <property type="match status" value="1"/>
</dbReference>
<dbReference type="EMBL" id="VIWO01000003">
    <property type="protein sequence ID" value="TWF41351.1"/>
    <property type="molecule type" value="Genomic_DNA"/>
</dbReference>
<dbReference type="PANTHER" id="PTHR10030:SF37">
    <property type="entry name" value="ALPHA-L-FUCOSIDASE-RELATED"/>
    <property type="match status" value="1"/>
</dbReference>
<evidence type="ECO:0000256" key="6">
    <source>
        <dbReference type="ARBA" id="ARBA00023295"/>
    </source>
</evidence>
<keyword evidence="5" id="KW-0378">Hydrolase</keyword>
<feature type="signal peptide" evidence="7">
    <location>
        <begin position="1"/>
        <end position="29"/>
    </location>
</feature>
<dbReference type="InterPro" id="IPR017853">
    <property type="entry name" value="GH"/>
</dbReference>
<evidence type="ECO:0000256" key="4">
    <source>
        <dbReference type="ARBA" id="ARBA00022729"/>
    </source>
</evidence>
<protein>
    <recommendedName>
        <fullName evidence="3">alpha-L-fucosidase</fullName>
        <ecNumber evidence="3">3.2.1.51</ecNumber>
    </recommendedName>
</protein>
<dbReference type="AlphaFoldDB" id="A0A561PTA8"/>
<keyword evidence="10" id="KW-1185">Reference proteome</keyword>
<sequence>MVNKLILMHKILRVIAASALLLLQQYGHAQTNQSIKDTLPLEHGAHRIGNRTDADMTRWRSQRLGQFIHWGLYAIPGGEWKGKTYNGAAEWIRSWKEMPQQEYDNLYKQFNPVNYRPEEWAQQASDMGAKYMIITTKHHDGFCLWPSKYSKYTVAASPWKKDIIGPMVDAYNKKGIDVYLYFSIIDWNQPDWRAALKTPADAAAYQRFKVFVKNQLTELLQRYPTVKGFWFDGTWDDSWKNDGAFSDELEQYLQRLHPGLIIGSRLRADEKGARHFDSNSRLMGDYEQGWERKLPEKSADVHGNDWEGVMTIPENQWGYNAKWTGHIKSSNELIEMLVKSASLGGNFVINFGPKSDGTFRTEEVQRMQEIGHWMKINSSAIDGGTDAGFAKQDWGYYIRKSGTDSVYMVVCNVPVSGNLRVKLPAQTTLANVTSLEKNIISGTPELIGKNEYFIHLDHKSQDAPFVILLQTSKENRDNSSFEKAKT</sequence>
<evidence type="ECO:0000256" key="1">
    <source>
        <dbReference type="ARBA" id="ARBA00004071"/>
    </source>
</evidence>
<dbReference type="Proteomes" id="UP000320811">
    <property type="component" value="Unassembled WGS sequence"/>
</dbReference>
<dbReference type="InterPro" id="IPR013780">
    <property type="entry name" value="Glyco_hydro_b"/>
</dbReference>
<dbReference type="SUPFAM" id="SSF51445">
    <property type="entry name" value="(Trans)glycosidases"/>
    <property type="match status" value="1"/>
</dbReference>
<comment type="function">
    <text evidence="1">Alpha-L-fucosidase is responsible for hydrolyzing the alpha-1,6-linked fucose joined to the reducing-end N-acetylglucosamine of the carbohydrate moieties of glycoproteins.</text>
</comment>